<protein>
    <submittedName>
        <fullName evidence="2">Uncharacterized protein</fullName>
    </submittedName>
</protein>
<feature type="region of interest" description="Disordered" evidence="1">
    <location>
        <begin position="101"/>
        <end position="173"/>
    </location>
</feature>
<dbReference type="EMBL" id="SDMP01000011">
    <property type="protein sequence ID" value="RYR30347.1"/>
    <property type="molecule type" value="Genomic_DNA"/>
</dbReference>
<accession>A0A445AVB4</accession>
<evidence type="ECO:0000256" key="1">
    <source>
        <dbReference type="SAM" id="MobiDB-lite"/>
    </source>
</evidence>
<dbReference type="Proteomes" id="UP000289738">
    <property type="component" value="Chromosome B01"/>
</dbReference>
<keyword evidence="3" id="KW-1185">Reference proteome</keyword>
<evidence type="ECO:0000313" key="2">
    <source>
        <dbReference type="EMBL" id="RYR30347.1"/>
    </source>
</evidence>
<reference evidence="2 3" key="1">
    <citation type="submission" date="2019-01" db="EMBL/GenBank/DDBJ databases">
        <title>Sequencing of cultivated peanut Arachis hypogaea provides insights into genome evolution and oil improvement.</title>
        <authorList>
            <person name="Chen X."/>
        </authorList>
    </citation>
    <scope>NUCLEOTIDE SEQUENCE [LARGE SCALE GENOMIC DNA]</scope>
    <source>
        <strain evidence="3">cv. Fuhuasheng</strain>
        <tissue evidence="2">Leaves</tissue>
    </source>
</reference>
<organism evidence="2 3">
    <name type="scientific">Arachis hypogaea</name>
    <name type="common">Peanut</name>
    <dbReference type="NCBI Taxonomy" id="3818"/>
    <lineage>
        <taxon>Eukaryota</taxon>
        <taxon>Viridiplantae</taxon>
        <taxon>Streptophyta</taxon>
        <taxon>Embryophyta</taxon>
        <taxon>Tracheophyta</taxon>
        <taxon>Spermatophyta</taxon>
        <taxon>Magnoliopsida</taxon>
        <taxon>eudicotyledons</taxon>
        <taxon>Gunneridae</taxon>
        <taxon>Pentapetalae</taxon>
        <taxon>rosids</taxon>
        <taxon>fabids</taxon>
        <taxon>Fabales</taxon>
        <taxon>Fabaceae</taxon>
        <taxon>Papilionoideae</taxon>
        <taxon>50 kb inversion clade</taxon>
        <taxon>dalbergioids sensu lato</taxon>
        <taxon>Dalbergieae</taxon>
        <taxon>Pterocarpus clade</taxon>
        <taxon>Arachis</taxon>
    </lineage>
</organism>
<name>A0A445AVB4_ARAHY</name>
<feature type="compositionally biased region" description="Low complexity" evidence="1">
    <location>
        <begin position="101"/>
        <end position="113"/>
    </location>
</feature>
<sequence>MQRRIVEKSGQVMRLRVRKKRKSGSGRKAAVLKKLATYLQCDTFMYAPLVSDFPDPALPLFPSPAKVVELKKPRKEKQRFVDQLVEYLKSDVYMYAPLLRSSSGSGTSQQSPTKFTSGNVNPQTDLSQQHHASVQNETIKHTLYQMRRSVSASRNVSVKSQLRTHKSRLLEVP</sequence>
<evidence type="ECO:0000313" key="3">
    <source>
        <dbReference type="Proteomes" id="UP000289738"/>
    </source>
</evidence>
<feature type="compositionally biased region" description="Polar residues" evidence="1">
    <location>
        <begin position="114"/>
        <end position="137"/>
    </location>
</feature>
<feature type="compositionally biased region" description="Low complexity" evidence="1">
    <location>
        <begin position="147"/>
        <end position="160"/>
    </location>
</feature>
<dbReference type="PANTHER" id="PTHR36811">
    <property type="entry name" value="OS08G0444440 PROTEIN"/>
    <property type="match status" value="1"/>
</dbReference>
<comment type="caution">
    <text evidence="2">The sequence shown here is derived from an EMBL/GenBank/DDBJ whole genome shotgun (WGS) entry which is preliminary data.</text>
</comment>
<dbReference type="PANTHER" id="PTHR36811:SF2">
    <property type="entry name" value="OS08G0444440 PROTEIN"/>
    <property type="match status" value="1"/>
</dbReference>
<proteinExistence type="predicted"/>
<gene>
    <name evidence="2" type="ORF">Ahy_B01g055133</name>
</gene>
<dbReference type="AlphaFoldDB" id="A0A445AVB4"/>